<feature type="region of interest" description="Disordered" evidence="1">
    <location>
        <begin position="514"/>
        <end position="541"/>
    </location>
</feature>
<proteinExistence type="predicted"/>
<feature type="compositionally biased region" description="Basic residues" evidence="1">
    <location>
        <begin position="517"/>
        <end position="526"/>
    </location>
</feature>
<name>A0ABR1XU49_9PEZI</name>
<feature type="compositionally biased region" description="Basic and acidic residues" evidence="1">
    <location>
        <begin position="31"/>
        <end position="50"/>
    </location>
</feature>
<feature type="compositionally biased region" description="Low complexity" evidence="1">
    <location>
        <begin position="225"/>
        <end position="259"/>
    </location>
</feature>
<feature type="region of interest" description="Disordered" evidence="1">
    <location>
        <begin position="31"/>
        <end position="129"/>
    </location>
</feature>
<evidence type="ECO:0000313" key="2">
    <source>
        <dbReference type="EMBL" id="KAK8166627.1"/>
    </source>
</evidence>
<feature type="compositionally biased region" description="Low complexity" evidence="1">
    <location>
        <begin position="276"/>
        <end position="287"/>
    </location>
</feature>
<feature type="compositionally biased region" description="Basic residues" evidence="1">
    <location>
        <begin position="375"/>
        <end position="391"/>
    </location>
</feature>
<feature type="compositionally biased region" description="Polar residues" evidence="1">
    <location>
        <begin position="411"/>
        <end position="434"/>
    </location>
</feature>
<feature type="region of interest" description="Disordered" evidence="1">
    <location>
        <begin position="188"/>
        <end position="451"/>
    </location>
</feature>
<dbReference type="EMBL" id="JBBWUH010000005">
    <property type="protein sequence ID" value="KAK8166627.1"/>
    <property type="molecule type" value="Genomic_DNA"/>
</dbReference>
<feature type="compositionally biased region" description="Basic and acidic residues" evidence="1">
    <location>
        <begin position="89"/>
        <end position="106"/>
    </location>
</feature>
<feature type="compositionally biased region" description="Low complexity" evidence="1">
    <location>
        <begin position="337"/>
        <end position="367"/>
    </location>
</feature>
<protein>
    <recommendedName>
        <fullName evidence="4">Glycine zipper domain-containing protein</fullName>
    </recommendedName>
</protein>
<reference evidence="2 3" key="1">
    <citation type="journal article" date="2022" name="G3 (Bethesda)">
        <title>Enemy or ally: a genomic approach to elucidate the lifestyle of Phyllosticta citrichinaensis.</title>
        <authorList>
            <person name="Buijs V.A."/>
            <person name="Groenewald J.Z."/>
            <person name="Haridas S."/>
            <person name="LaButti K.M."/>
            <person name="Lipzen A."/>
            <person name="Martin F.M."/>
            <person name="Barry K."/>
            <person name="Grigoriev I.V."/>
            <person name="Crous P.W."/>
            <person name="Seidl M.F."/>
        </authorList>
    </citation>
    <scope>NUCLEOTIDE SEQUENCE [LARGE SCALE GENOMIC DNA]</scope>
    <source>
        <strain evidence="2 3">CBS 129764</strain>
    </source>
</reference>
<evidence type="ECO:0000256" key="1">
    <source>
        <dbReference type="SAM" id="MobiDB-lite"/>
    </source>
</evidence>
<evidence type="ECO:0008006" key="4">
    <source>
        <dbReference type="Google" id="ProtNLM"/>
    </source>
</evidence>
<feature type="compositionally biased region" description="Polar residues" evidence="1">
    <location>
        <begin position="195"/>
        <end position="219"/>
    </location>
</feature>
<keyword evidence="3" id="KW-1185">Reference proteome</keyword>
<dbReference type="Proteomes" id="UP001456524">
    <property type="component" value="Unassembled WGS sequence"/>
</dbReference>
<comment type="caution">
    <text evidence="2">The sequence shown here is derived from an EMBL/GenBank/DDBJ whole genome shotgun (WGS) entry which is preliminary data.</text>
</comment>
<sequence>MAVLALKALSYGADKLPDKIFEALPGGYFKRKEEKLRKKEQKLRSQSEGRGRHRRSPSYSDGDEDYYSSDCYTSGDEFEREHRHRRKERRSDSSDDKDHRGRERERRRSHHGRLRSFDRYADEDIPPDLDPRAHSQGAEYYRTHFVPPQIQPYGQQQPPISAADEIYAHPQPHNPAAYTHAKRYNPAEYGHGQLNLPQTHAASNLPSQSVSPMTHNPSPNGHAISVQGQTVPVTQGQTVSPQNMTPQTQAQTTPASMQQNGAGYYGTSFPPPPPGSRSSRASSVDSRGMNQPYIPHSNLHSIPAKTATANGQASPYNAAHPPGSTPQFYNHTPAYMPQNSSPYLPNYNPYQQPASSSVSRHSSIHSSTNGGAHGGHGHHSRAKNESRRRHSIAVNTDPRLRSPYHPAYSRTAASSVTGSRQASRAPSRSGSNRNGVGERIQEGSGFDGARDYDSPRSVAAAGTLGAIAGGLVGDAVMPGAAVGTVLGAAAGGLGTSEVARRRLGRTYGGGRCDGAMRKSRREKGRNHSASVEDVTDEHFMG</sequence>
<gene>
    <name evidence="2" type="ORF">IWX90DRAFT_415006</name>
</gene>
<accession>A0ABR1XU49</accession>
<evidence type="ECO:0000313" key="3">
    <source>
        <dbReference type="Proteomes" id="UP001456524"/>
    </source>
</evidence>
<organism evidence="2 3">
    <name type="scientific">Phyllosticta citrichinensis</name>
    <dbReference type="NCBI Taxonomy" id="1130410"/>
    <lineage>
        <taxon>Eukaryota</taxon>
        <taxon>Fungi</taxon>
        <taxon>Dikarya</taxon>
        <taxon>Ascomycota</taxon>
        <taxon>Pezizomycotina</taxon>
        <taxon>Dothideomycetes</taxon>
        <taxon>Dothideomycetes incertae sedis</taxon>
        <taxon>Botryosphaeriales</taxon>
        <taxon>Phyllostictaceae</taxon>
        <taxon>Phyllosticta</taxon>
    </lineage>
</organism>